<proteinExistence type="predicted"/>
<dbReference type="AlphaFoldDB" id="A0A1X7UBW6"/>
<sequence>MPIYIVHSIVSAFDDVCAKIAKLLNPGNTEDSTLFTQLGEYFYFPTQSQDCESDDGEDKCDGLLLTTPEQLHFTSQQKLPQYLEQQEKEYDNEEPLITPATCNTIVVEPGDVELDERAVDLRERDEIVAFYSSWCCAKKICKKLFLFIYSIKNGTYKNLRRHFLQNGMKPRVHGNTGHIPCHALSMKGIKDVVAFLENYAEDYAILLPERIPGVRHYIKAKLLPSSVS</sequence>
<organism evidence="1">
    <name type="scientific">Amphimedon queenslandica</name>
    <name type="common">Sponge</name>
    <dbReference type="NCBI Taxonomy" id="400682"/>
    <lineage>
        <taxon>Eukaryota</taxon>
        <taxon>Metazoa</taxon>
        <taxon>Porifera</taxon>
        <taxon>Demospongiae</taxon>
        <taxon>Heteroscleromorpha</taxon>
        <taxon>Haplosclerida</taxon>
        <taxon>Niphatidae</taxon>
        <taxon>Amphimedon</taxon>
    </lineage>
</organism>
<protein>
    <submittedName>
        <fullName evidence="1">Uncharacterized protein</fullName>
    </submittedName>
</protein>
<dbReference type="EnsemblMetazoa" id="Aqu2.1.25266_001">
    <property type="protein sequence ID" value="Aqu2.1.25266_001"/>
    <property type="gene ID" value="Aqu2.1.25266"/>
</dbReference>
<evidence type="ECO:0000313" key="1">
    <source>
        <dbReference type="EnsemblMetazoa" id="Aqu2.1.25266_001"/>
    </source>
</evidence>
<reference evidence="1" key="1">
    <citation type="submission" date="2017-05" db="UniProtKB">
        <authorList>
            <consortium name="EnsemblMetazoa"/>
        </authorList>
    </citation>
    <scope>IDENTIFICATION</scope>
</reference>
<accession>A0A1X7UBW6</accession>
<dbReference type="InParanoid" id="A0A1X7UBW6"/>
<name>A0A1X7UBW6_AMPQE</name>